<protein>
    <submittedName>
        <fullName evidence="5">5-methyltetrahydropteroyltriglutamate--homocysteine methyltransferase</fullName>
    </submittedName>
</protein>
<reference evidence="6" key="1">
    <citation type="submission" date="2017-08" db="EMBL/GenBank/DDBJ databases">
        <title>A dynamic microbial community with high functional redundancy inhabits the cold, oxic subseafloor aquifer.</title>
        <authorList>
            <person name="Tully B.J."/>
            <person name="Wheat C.G."/>
            <person name="Glazer B.T."/>
            <person name="Huber J.A."/>
        </authorList>
    </citation>
    <scope>NUCLEOTIDE SEQUENCE [LARGE SCALE GENOMIC DNA]</scope>
</reference>
<proteinExistence type="predicted"/>
<comment type="caution">
    <text evidence="5">The sequence shown here is derived from an EMBL/GenBank/DDBJ whole genome shotgun (WGS) entry which is preliminary data.</text>
</comment>
<evidence type="ECO:0000313" key="5">
    <source>
        <dbReference type="EMBL" id="PCJ42622.1"/>
    </source>
</evidence>
<dbReference type="PANTHER" id="PTHR30519">
    <property type="entry name" value="5-METHYLTETRAHYDROPTEROYLTRIGLUTAMATE--HOMOCYSTEINE METHYLTRANSFERASE"/>
    <property type="match status" value="1"/>
</dbReference>
<evidence type="ECO:0000256" key="3">
    <source>
        <dbReference type="ARBA" id="ARBA00022833"/>
    </source>
</evidence>
<dbReference type="CDD" id="cd03311">
    <property type="entry name" value="CIMS_C_terminal_like"/>
    <property type="match status" value="1"/>
</dbReference>
<feature type="domain" description="Cobalamin-independent methionine synthase MetE C-terminal/archaeal" evidence="4">
    <location>
        <begin position="42"/>
        <end position="333"/>
    </location>
</feature>
<dbReference type="EMBL" id="NVWI01000002">
    <property type="protein sequence ID" value="PCJ42622.1"/>
    <property type="molecule type" value="Genomic_DNA"/>
</dbReference>
<gene>
    <name evidence="5" type="ORF">COA71_03680</name>
</gene>
<dbReference type="GO" id="GO:0032259">
    <property type="term" value="P:methylation"/>
    <property type="evidence" value="ECO:0007669"/>
    <property type="project" value="UniProtKB-KW"/>
</dbReference>
<keyword evidence="2" id="KW-0479">Metal-binding</keyword>
<evidence type="ECO:0000313" key="6">
    <source>
        <dbReference type="Proteomes" id="UP000228987"/>
    </source>
</evidence>
<dbReference type="GO" id="GO:0009086">
    <property type="term" value="P:methionine biosynthetic process"/>
    <property type="evidence" value="ECO:0007669"/>
    <property type="project" value="InterPro"/>
</dbReference>
<accession>A0A2A5CFS4</accession>
<dbReference type="GO" id="GO:0003871">
    <property type="term" value="F:5-methyltetrahydropteroyltriglutamate-homocysteine S-methyltransferase activity"/>
    <property type="evidence" value="ECO:0007669"/>
    <property type="project" value="InterPro"/>
</dbReference>
<keyword evidence="5" id="KW-0489">Methyltransferase</keyword>
<dbReference type="GO" id="GO:0008270">
    <property type="term" value="F:zinc ion binding"/>
    <property type="evidence" value="ECO:0007669"/>
    <property type="project" value="InterPro"/>
</dbReference>
<dbReference type="Gene3D" id="3.20.20.210">
    <property type="match status" value="1"/>
</dbReference>
<comment type="cofactor">
    <cofactor evidence="1">
        <name>Zn(2+)</name>
        <dbReference type="ChEBI" id="CHEBI:29105"/>
    </cofactor>
</comment>
<evidence type="ECO:0000256" key="2">
    <source>
        <dbReference type="ARBA" id="ARBA00022723"/>
    </source>
</evidence>
<organism evidence="5 6">
    <name type="scientific">SAR86 cluster bacterium</name>
    <dbReference type="NCBI Taxonomy" id="2030880"/>
    <lineage>
        <taxon>Bacteria</taxon>
        <taxon>Pseudomonadati</taxon>
        <taxon>Pseudomonadota</taxon>
        <taxon>Gammaproteobacteria</taxon>
        <taxon>SAR86 cluster</taxon>
    </lineage>
</organism>
<dbReference type="AlphaFoldDB" id="A0A2A5CFS4"/>
<dbReference type="Pfam" id="PF01717">
    <property type="entry name" value="Meth_synt_2"/>
    <property type="match status" value="1"/>
</dbReference>
<sequence length="342" mass="37375">MTVIKTALVGSYAQPEWLIDREALRHRLPARIIGNDMWRVEPDRLEEAMNDAVLSVLKDQEVAGLDIVTDGEVRRESYSAPFANAPEGIDRNRVETLIGRAGLPNKVPLISGPLKRVASVHVDDVKFLRANTDKTIKITIPGPFTLSQLAVSEYYKTPRDVAMAYADCLNEEIHDLFAAGADVVQFDEPYLQARYDEAKSYGAEAITRAFKGVKGTTALHVCFGYAAMVADKSANGYSCLPLIEGIEVNQVSIEAAQPELDLAAALNSLPSKTIILGVINLGDETPETPELVAERLRKALEIIPPERIIAAPDCGLKYLPRESARGKLKALVEGTRIVNAEL</sequence>
<keyword evidence="3" id="KW-0862">Zinc</keyword>
<dbReference type="Proteomes" id="UP000228987">
    <property type="component" value="Unassembled WGS sequence"/>
</dbReference>
<evidence type="ECO:0000256" key="1">
    <source>
        <dbReference type="ARBA" id="ARBA00001947"/>
    </source>
</evidence>
<name>A0A2A5CFS4_9GAMM</name>
<dbReference type="InterPro" id="IPR038071">
    <property type="entry name" value="UROD/MetE-like_sf"/>
</dbReference>
<dbReference type="SUPFAM" id="SSF51726">
    <property type="entry name" value="UROD/MetE-like"/>
    <property type="match status" value="1"/>
</dbReference>
<evidence type="ECO:0000259" key="4">
    <source>
        <dbReference type="Pfam" id="PF01717"/>
    </source>
</evidence>
<keyword evidence="5" id="KW-0808">Transferase</keyword>
<dbReference type="InterPro" id="IPR002629">
    <property type="entry name" value="Met_Synth_C/arc"/>
</dbReference>